<protein>
    <submittedName>
        <fullName evidence="3">Uncharacterized protein</fullName>
    </submittedName>
</protein>
<name>A0ABQ6MVZ4_9STRA</name>
<feature type="region of interest" description="Disordered" evidence="2">
    <location>
        <begin position="1"/>
        <end position="123"/>
    </location>
</feature>
<feature type="compositionally biased region" description="Pro residues" evidence="2">
    <location>
        <begin position="112"/>
        <end position="122"/>
    </location>
</feature>
<keyword evidence="1" id="KW-0175">Coiled coil</keyword>
<evidence type="ECO:0000256" key="2">
    <source>
        <dbReference type="SAM" id="MobiDB-lite"/>
    </source>
</evidence>
<accession>A0ABQ6MVZ4</accession>
<evidence type="ECO:0000313" key="3">
    <source>
        <dbReference type="EMBL" id="GMI33649.1"/>
    </source>
</evidence>
<dbReference type="Proteomes" id="UP001165060">
    <property type="component" value="Unassembled WGS sequence"/>
</dbReference>
<feature type="coiled-coil region" evidence="1">
    <location>
        <begin position="232"/>
        <end position="266"/>
    </location>
</feature>
<feature type="compositionally biased region" description="Low complexity" evidence="2">
    <location>
        <begin position="58"/>
        <end position="80"/>
    </location>
</feature>
<sequence>MPPSPPPSPLRPSSPFSAYSPSSFLARSPPPRTRVLDAYIDRDEQRRASPKLPPLLPSPAASLLLSPPPSSRLSPSSVPRTPTPPRSRRSSIVPETPAPSRSRPAHRVVPQTPLPAQDPPASPALLAGDLARLLRHVDLREADEVQRGVGALRDAQLRAEAVPAAGAAPGPGGSAVVSPFPAAAAKREIDDLFSSVSLSSSQLLAENEALKRDIEVLASLHGARVKEEAGARRAAEARAAFLQAENDALRERGEELRDKYKGAKRRYKKEVQHVKDHVVTSCLDRFKLLYTAGGGRRWEARLEGDAGGEEVMEILEDLLRGLDILQYTVQAL</sequence>
<gene>
    <name evidence="3" type="ORF">TeGR_g10757</name>
</gene>
<dbReference type="EMBL" id="BRYB01001784">
    <property type="protein sequence ID" value="GMI33649.1"/>
    <property type="molecule type" value="Genomic_DNA"/>
</dbReference>
<proteinExistence type="predicted"/>
<feature type="compositionally biased region" description="Low complexity" evidence="2">
    <location>
        <begin position="13"/>
        <end position="24"/>
    </location>
</feature>
<evidence type="ECO:0000256" key="1">
    <source>
        <dbReference type="SAM" id="Coils"/>
    </source>
</evidence>
<feature type="compositionally biased region" description="Pro residues" evidence="2">
    <location>
        <begin position="1"/>
        <end position="12"/>
    </location>
</feature>
<keyword evidence="4" id="KW-1185">Reference proteome</keyword>
<organism evidence="3 4">
    <name type="scientific">Tetraparma gracilis</name>
    <dbReference type="NCBI Taxonomy" id="2962635"/>
    <lineage>
        <taxon>Eukaryota</taxon>
        <taxon>Sar</taxon>
        <taxon>Stramenopiles</taxon>
        <taxon>Ochrophyta</taxon>
        <taxon>Bolidophyceae</taxon>
        <taxon>Parmales</taxon>
        <taxon>Triparmaceae</taxon>
        <taxon>Tetraparma</taxon>
    </lineage>
</organism>
<reference evidence="3 4" key="1">
    <citation type="journal article" date="2023" name="Commun. Biol.">
        <title>Genome analysis of Parmales, the sister group of diatoms, reveals the evolutionary specialization of diatoms from phago-mixotrophs to photoautotrophs.</title>
        <authorList>
            <person name="Ban H."/>
            <person name="Sato S."/>
            <person name="Yoshikawa S."/>
            <person name="Yamada K."/>
            <person name="Nakamura Y."/>
            <person name="Ichinomiya M."/>
            <person name="Sato N."/>
            <person name="Blanc-Mathieu R."/>
            <person name="Endo H."/>
            <person name="Kuwata A."/>
            <person name="Ogata H."/>
        </authorList>
    </citation>
    <scope>NUCLEOTIDE SEQUENCE [LARGE SCALE GENOMIC DNA]</scope>
</reference>
<comment type="caution">
    <text evidence="3">The sequence shown here is derived from an EMBL/GenBank/DDBJ whole genome shotgun (WGS) entry which is preliminary data.</text>
</comment>
<evidence type="ECO:0000313" key="4">
    <source>
        <dbReference type="Proteomes" id="UP001165060"/>
    </source>
</evidence>